<evidence type="ECO:0000313" key="11">
    <source>
        <dbReference type="EMBL" id="RKO91793.1"/>
    </source>
</evidence>
<feature type="domain" description="Importin subunit beta-1/Transportin-1-like TPR repeats" evidence="10">
    <location>
        <begin position="501"/>
        <end position="717"/>
    </location>
</feature>
<keyword evidence="3" id="KW-0813">Transport</keyword>
<feature type="compositionally biased region" description="Acidic residues" evidence="9">
    <location>
        <begin position="351"/>
        <end position="366"/>
    </location>
</feature>
<dbReference type="SUPFAM" id="SSF48371">
    <property type="entry name" value="ARM repeat"/>
    <property type="match status" value="1"/>
</dbReference>
<sequence length="910" mass="100471">MAWQPTPETLAGLVQLFAQSNAGNNEAIQTLQSYPVDGEYNCYLATILVTKEVDIGTRHMAGFALNSNVRRSMGNVAPHISAVIKASAMASLADPAREIRNAASSVVSTIVTTNLGDWQDILSELMKLIDSADQCVVEGAFLALDKICEDSAHLLEDTQESFLAYMVPKAITFFSHPNVTVRSRAINCVNQFGRIPSQSLLAHMDKYVEALYAQASDQSPEVRKSVCQAIVAIIEFRPEALLSQFESVVTFMLLCTEGEDEGVALEACEFWLAFAEQEQFKDHLEPFLPRIVPTLLKTMVYSEDELAELDPEAQDDAAVPDKEEDLKPRHHKAARNHASGTSAGAGGEAPGVEDDDDDGYLDDDDDDDPYSKWSLRKCSAAGLDVLATVYGDALLEYLLPLVNVELYHADWIHRECGILALGAVAEGCSTGMTHFLPQIVPHLIQTLRDQNPLVRAITCWTLSRYAGFTVNPAPPLRMTMNDQMLRDHRMTYFAPLLAGLLQMVLDNNKKVQEAGCSALATLEEQACSELVPYLDQILRTLTFAFSKYQRKNLLILYDAVGTLAESVESALNEPQFISLLMPPLITKWNEVQDSDRDIFPLLECMSSVAIALGSGFAQFASEVWQRCLNLISSNLHASEAQKLNPDIDVDKDFMIVALDLLSGIAQALGSSVEPLVGGTSPHVLTLLSVCIKDEVMEVRQSAYALLGDLAISAFGQLKPHLNVFMPELITQIDPQRIDPITTSVCNNATWAAGEIALKSVEAEIQPWIEALLPRLMHLLLNANVATTVSENAAITIGRLGYVCPEVVAPQLGNFIEPWCRYLADIKDNLEKESAFQGLCRMIDRNPEGVLRGFAYFCDAIVKWKRISPDLNENFRRILQGYKTGYGAQWGTFIATLPINTRQELERRYAL</sequence>
<dbReference type="FunFam" id="1.25.10.10:FF:000028">
    <property type="entry name" value="Transportin-1 isoform 1"/>
    <property type="match status" value="1"/>
</dbReference>
<dbReference type="InterPro" id="IPR011989">
    <property type="entry name" value="ARM-like"/>
</dbReference>
<dbReference type="GO" id="GO:0006606">
    <property type="term" value="P:protein import into nucleus"/>
    <property type="evidence" value="ECO:0007669"/>
    <property type="project" value="InterPro"/>
</dbReference>
<evidence type="ECO:0000313" key="12">
    <source>
        <dbReference type="Proteomes" id="UP000269721"/>
    </source>
</evidence>
<feature type="region of interest" description="Disordered" evidence="9">
    <location>
        <begin position="309"/>
        <end position="366"/>
    </location>
</feature>
<name>A0A4P9WIR7_9FUNG</name>
<dbReference type="Gene3D" id="1.25.10.10">
    <property type="entry name" value="Leucine-rich Repeat Variant"/>
    <property type="match status" value="2"/>
</dbReference>
<dbReference type="EMBL" id="KZ994901">
    <property type="protein sequence ID" value="RKO91793.1"/>
    <property type="molecule type" value="Genomic_DNA"/>
</dbReference>
<keyword evidence="5" id="KW-0677">Repeat</keyword>
<evidence type="ECO:0000256" key="4">
    <source>
        <dbReference type="ARBA" id="ARBA00022490"/>
    </source>
</evidence>
<accession>A0A4P9WIR7</accession>
<dbReference type="InterPro" id="IPR040122">
    <property type="entry name" value="Importin_beta"/>
</dbReference>
<evidence type="ECO:0000256" key="2">
    <source>
        <dbReference type="ARBA" id="ARBA00004496"/>
    </source>
</evidence>
<dbReference type="GO" id="GO:0005737">
    <property type="term" value="C:cytoplasm"/>
    <property type="evidence" value="ECO:0007669"/>
    <property type="project" value="UniProtKB-SubCell"/>
</dbReference>
<evidence type="ECO:0000259" key="10">
    <source>
        <dbReference type="Pfam" id="PF25574"/>
    </source>
</evidence>
<organism evidence="11 12">
    <name type="scientific">Blyttiomyces helicus</name>
    <dbReference type="NCBI Taxonomy" id="388810"/>
    <lineage>
        <taxon>Eukaryota</taxon>
        <taxon>Fungi</taxon>
        <taxon>Fungi incertae sedis</taxon>
        <taxon>Chytridiomycota</taxon>
        <taxon>Chytridiomycota incertae sedis</taxon>
        <taxon>Chytridiomycetes</taxon>
        <taxon>Chytridiomycetes incertae sedis</taxon>
        <taxon>Blyttiomyces</taxon>
    </lineage>
</organism>
<dbReference type="OrthoDB" id="951172at2759"/>
<protein>
    <submittedName>
        <fullName evidence="11">Armadillo-type protein</fullName>
    </submittedName>
</protein>
<reference evidence="12" key="1">
    <citation type="journal article" date="2018" name="Nat. Microbiol.">
        <title>Leveraging single-cell genomics to expand the fungal tree of life.</title>
        <authorList>
            <person name="Ahrendt S.R."/>
            <person name="Quandt C.A."/>
            <person name="Ciobanu D."/>
            <person name="Clum A."/>
            <person name="Salamov A."/>
            <person name="Andreopoulos B."/>
            <person name="Cheng J.F."/>
            <person name="Woyke T."/>
            <person name="Pelin A."/>
            <person name="Henrissat B."/>
            <person name="Reynolds N.K."/>
            <person name="Benny G.L."/>
            <person name="Smith M.E."/>
            <person name="James T.Y."/>
            <person name="Grigoriev I.V."/>
        </authorList>
    </citation>
    <scope>NUCLEOTIDE SEQUENCE [LARGE SCALE GENOMIC DNA]</scope>
</reference>
<keyword evidence="6" id="KW-0653">Protein transport</keyword>
<evidence type="ECO:0000256" key="8">
    <source>
        <dbReference type="ARBA" id="ARBA00038423"/>
    </source>
</evidence>
<evidence type="ECO:0000256" key="1">
    <source>
        <dbReference type="ARBA" id="ARBA00004123"/>
    </source>
</evidence>
<dbReference type="Pfam" id="PF25574">
    <property type="entry name" value="TPR_IMB1"/>
    <property type="match status" value="1"/>
</dbReference>
<evidence type="ECO:0000256" key="9">
    <source>
        <dbReference type="SAM" id="MobiDB-lite"/>
    </source>
</evidence>
<dbReference type="InterPro" id="IPR016024">
    <property type="entry name" value="ARM-type_fold"/>
</dbReference>
<keyword evidence="7" id="KW-0539">Nucleus</keyword>
<evidence type="ECO:0000256" key="3">
    <source>
        <dbReference type="ARBA" id="ARBA00022448"/>
    </source>
</evidence>
<dbReference type="Pfam" id="PF13513">
    <property type="entry name" value="HEAT_EZ"/>
    <property type="match status" value="1"/>
</dbReference>
<dbReference type="InterPro" id="IPR058584">
    <property type="entry name" value="IMB1_TNPO1-like_TPR"/>
</dbReference>
<dbReference type="Proteomes" id="UP000269721">
    <property type="component" value="Unassembled WGS sequence"/>
</dbReference>
<dbReference type="GO" id="GO:0031981">
    <property type="term" value="C:nuclear lumen"/>
    <property type="evidence" value="ECO:0007669"/>
    <property type="project" value="UniProtKB-ARBA"/>
</dbReference>
<evidence type="ECO:0000256" key="6">
    <source>
        <dbReference type="ARBA" id="ARBA00022927"/>
    </source>
</evidence>
<evidence type="ECO:0000256" key="5">
    <source>
        <dbReference type="ARBA" id="ARBA00022737"/>
    </source>
</evidence>
<dbReference type="PANTHER" id="PTHR10527">
    <property type="entry name" value="IMPORTIN BETA"/>
    <property type="match status" value="1"/>
</dbReference>
<comment type="subcellular location">
    <subcellularLocation>
        <location evidence="2">Cytoplasm</location>
    </subcellularLocation>
    <subcellularLocation>
        <location evidence="1">Nucleus</location>
    </subcellularLocation>
</comment>
<dbReference type="AlphaFoldDB" id="A0A4P9WIR7"/>
<keyword evidence="4" id="KW-0963">Cytoplasm</keyword>
<comment type="similarity">
    <text evidence="8">Belongs to the importin beta family. Importin beta-2 subfamily.</text>
</comment>
<keyword evidence="12" id="KW-1185">Reference proteome</keyword>
<proteinExistence type="inferred from homology"/>
<gene>
    <name evidence="11" type="ORF">BDK51DRAFT_29735</name>
</gene>
<evidence type="ECO:0000256" key="7">
    <source>
        <dbReference type="ARBA" id="ARBA00023242"/>
    </source>
</evidence>